<feature type="domain" description="SDR-like Ig" evidence="11">
    <location>
        <begin position="109"/>
        <end position="192"/>
    </location>
</feature>
<evidence type="ECO:0000256" key="1">
    <source>
        <dbReference type="ARBA" id="ARBA00004168"/>
    </source>
</evidence>
<comment type="caution">
    <text evidence="12">The sequence shown here is derived from an EMBL/GenBank/DDBJ whole genome shotgun (WGS) entry which is preliminary data.</text>
</comment>
<organism evidence="12 13">
    <name type="scientific">Companilactobacillus nuruki</name>
    <dbReference type="NCBI Taxonomy" id="1993540"/>
    <lineage>
        <taxon>Bacteria</taxon>
        <taxon>Bacillati</taxon>
        <taxon>Bacillota</taxon>
        <taxon>Bacilli</taxon>
        <taxon>Lactobacillales</taxon>
        <taxon>Lactobacillaceae</taxon>
        <taxon>Companilactobacillus</taxon>
    </lineage>
</organism>
<dbReference type="SUPFAM" id="SSF49401">
    <property type="entry name" value="Bacterial adhesins"/>
    <property type="match status" value="2"/>
</dbReference>
<dbReference type="SUPFAM" id="SSF49478">
    <property type="entry name" value="Cna protein B-type domain"/>
    <property type="match status" value="4"/>
</dbReference>
<dbReference type="Gene3D" id="2.60.40.740">
    <property type="match status" value="1"/>
</dbReference>
<dbReference type="AlphaFoldDB" id="A0A2N7ATG2"/>
<keyword evidence="4" id="KW-0964">Secreted</keyword>
<keyword evidence="5" id="KW-0732">Signal</keyword>
<dbReference type="GO" id="GO:0007155">
    <property type="term" value="P:cell adhesion"/>
    <property type="evidence" value="ECO:0007669"/>
    <property type="project" value="InterPro"/>
</dbReference>
<feature type="domain" description="Collagen binding" evidence="9">
    <location>
        <begin position="209"/>
        <end position="330"/>
    </location>
</feature>
<evidence type="ECO:0000256" key="2">
    <source>
        <dbReference type="ARBA" id="ARBA00007257"/>
    </source>
</evidence>
<evidence type="ECO:0000259" key="9">
    <source>
        <dbReference type="Pfam" id="PF05737"/>
    </source>
</evidence>
<protein>
    <recommendedName>
        <fullName evidence="14">Gram-positive cocci surface proteins LPxTG domain-containing protein</fullName>
    </recommendedName>
</protein>
<feature type="domain" description="SpaA-like prealbumin fold" evidence="10">
    <location>
        <begin position="655"/>
        <end position="742"/>
    </location>
</feature>
<keyword evidence="3" id="KW-0134">Cell wall</keyword>
<dbReference type="InterPro" id="IPR008966">
    <property type="entry name" value="Adhesion_dom_sf"/>
</dbReference>
<evidence type="ECO:0000256" key="7">
    <source>
        <dbReference type="SAM" id="MobiDB-lite"/>
    </source>
</evidence>
<keyword evidence="6" id="KW-0572">Peptidoglycan-anchor</keyword>
<dbReference type="Pfam" id="PF05737">
    <property type="entry name" value="Collagen_bind"/>
    <property type="match status" value="1"/>
</dbReference>
<dbReference type="InterPro" id="IPR011252">
    <property type="entry name" value="Fibrogen-bd_dom1"/>
</dbReference>
<dbReference type="PANTHER" id="PTHR36108">
    <property type="entry name" value="COLOSSIN-B-RELATED"/>
    <property type="match status" value="1"/>
</dbReference>
<evidence type="ECO:0000256" key="5">
    <source>
        <dbReference type="ARBA" id="ARBA00022729"/>
    </source>
</evidence>
<comment type="subcellular location">
    <subcellularLocation>
        <location evidence="1">Secreted</location>
        <location evidence="1">Cell wall</location>
        <topology evidence="1">Peptidoglycan-anchor</topology>
    </subcellularLocation>
</comment>
<reference evidence="12 13" key="1">
    <citation type="submission" date="2017-05" db="EMBL/GenBank/DDBJ databases">
        <title>Lactobacillus nurukis nov., sp. nov., isolated from nuruk.</title>
        <authorList>
            <person name="Kim S.-J."/>
        </authorList>
    </citation>
    <scope>NUCLEOTIDE SEQUENCE [LARGE SCALE GENOMIC DNA]</scope>
    <source>
        <strain evidence="12 13">SYF10-1a</strain>
    </source>
</reference>
<evidence type="ECO:0000259" key="11">
    <source>
        <dbReference type="Pfam" id="PF17961"/>
    </source>
</evidence>
<sequence>MKIIPKYTRFVIEVSIVSISQNYTMEILKMKNKKLLLLISMIGLFFTFFMISNTQIAMAASSPPGTQLTSNSASPVAKKEIPITGLTSSEATVTNMSGQVVKPSDELFSWDNFHVDYNWSLPDGIQIENGDTTTFELPSGLVSNGNLSFPIYDNDGQEIGTATIENGSSSGTITFNNSLSNTDTNRKGTLTLVSKGTSTGNGVDGSNWMFNKIGWVSGYDNNGLPNEVTWNVAFNPNLHQLNNVVITDTLGPNQEYISGSLTANAGHYESGSFINDAGQLQPIVTTDGSKVIISFPGKVTTAVDIYYRVKLTDTTNGTNIWSNHATMGSSDGNYTVNADTSWGGSGTGTGDIKTGSVTLTKIDATTQKKLEGAIFELTDSTGKIITDNIRTDQNGTLSINDLPFGDYVLTEVIAPDGYQLNDSPIKFSIPNNGNSNATLTQEDTGKLGAVVLKKLDSINNNLIAGTTFNLLDNTGNIIKSGLVTDLNGEISVSDLPAGNYSFVETHPAAGYIINDTPIDFTVVAGETTPVTLDKFNVAKPVAPSVGSVTLTKYDVENDKVLPRATYELFDNNDKLIQSNLVTDKNGQIILNDLVPGNYYLVEVSSPDGFEISIKKLHFTIIAGEDVAILGKDRPETDIPTEPPLTPDEPSETDSGSVILTKLDAATNSVIPGTVFDLFDSSGKTIAKDLTTNDKGQIAIDNLFPGKYTLVEKKPAAGYTSNKAPIEFTVSIDKNTNVKVLDKKKPKPPVTGPANPTEPSKPVPPTNPLPPVGPTEPGKPVPPTNPLPPAGPTEPGKPVPPTNPLPPVGPIEPSKPVLPVNPIQPETPIPSYPGAPGTDQVSSPNTHNNELSNSSNPQIYHQYKNPLPQTGNSFNLFLVLSGLFLALFIILKHLIKKV</sequence>
<dbReference type="InterPro" id="IPR013783">
    <property type="entry name" value="Ig-like_fold"/>
</dbReference>
<dbReference type="Pfam" id="PF17802">
    <property type="entry name" value="SpaA"/>
    <property type="match status" value="4"/>
</dbReference>
<feature type="compositionally biased region" description="Pro residues" evidence="7">
    <location>
        <begin position="758"/>
        <end position="809"/>
    </location>
</feature>
<keyword evidence="8" id="KW-0472">Membrane</keyword>
<keyword evidence="8" id="KW-0812">Transmembrane</keyword>
<feature type="transmembrane region" description="Helical" evidence="8">
    <location>
        <begin position="35"/>
        <end position="52"/>
    </location>
</feature>
<evidence type="ECO:0008006" key="14">
    <source>
        <dbReference type="Google" id="ProtNLM"/>
    </source>
</evidence>
<dbReference type="Gene3D" id="2.60.40.10">
    <property type="entry name" value="Immunoglobulins"/>
    <property type="match status" value="4"/>
</dbReference>
<gene>
    <name evidence="12" type="ORF">CBP76_08280</name>
</gene>
<dbReference type="PANTHER" id="PTHR36108:SF13">
    <property type="entry name" value="COLOSSIN-B-RELATED"/>
    <property type="match status" value="1"/>
</dbReference>
<dbReference type="GO" id="GO:0005518">
    <property type="term" value="F:collagen binding"/>
    <property type="evidence" value="ECO:0007669"/>
    <property type="project" value="InterPro"/>
</dbReference>
<dbReference type="InterPro" id="IPR008456">
    <property type="entry name" value="Collagen-bd_dom"/>
</dbReference>
<evidence type="ECO:0000259" key="10">
    <source>
        <dbReference type="Pfam" id="PF17802"/>
    </source>
</evidence>
<keyword evidence="13" id="KW-1185">Reference proteome</keyword>
<name>A0A2N7ATG2_9LACO</name>
<dbReference type="Pfam" id="PF17961">
    <property type="entry name" value="Big_8"/>
    <property type="match status" value="1"/>
</dbReference>
<feature type="domain" description="SpaA-like prealbumin fold" evidence="10">
    <location>
        <begin position="355"/>
        <end position="441"/>
    </location>
</feature>
<feature type="region of interest" description="Disordered" evidence="7">
    <location>
        <begin position="631"/>
        <end position="654"/>
    </location>
</feature>
<evidence type="ECO:0000256" key="4">
    <source>
        <dbReference type="ARBA" id="ARBA00022525"/>
    </source>
</evidence>
<evidence type="ECO:0000313" key="13">
    <source>
        <dbReference type="Proteomes" id="UP000235649"/>
    </source>
</evidence>
<feature type="transmembrane region" description="Helical" evidence="8">
    <location>
        <begin position="873"/>
        <end position="894"/>
    </location>
</feature>
<accession>A0A2N7ATG2</accession>
<evidence type="ECO:0000313" key="12">
    <source>
        <dbReference type="EMBL" id="PMD69165.1"/>
    </source>
</evidence>
<proteinExistence type="inferred from homology"/>
<dbReference type="EMBL" id="NIPR01000030">
    <property type="protein sequence ID" value="PMD69165.1"/>
    <property type="molecule type" value="Genomic_DNA"/>
</dbReference>
<feature type="compositionally biased region" description="Polar residues" evidence="7">
    <location>
        <begin position="838"/>
        <end position="858"/>
    </location>
</feature>
<feature type="domain" description="SpaA-like prealbumin fold" evidence="10">
    <location>
        <begin position="546"/>
        <end position="622"/>
    </location>
</feature>
<comment type="similarity">
    <text evidence="2">Belongs to the serine-aspartate repeat-containing protein (SDr) family.</text>
</comment>
<dbReference type="OrthoDB" id="2216808at2"/>
<dbReference type="InterPro" id="IPR041171">
    <property type="entry name" value="SDR_Ig"/>
</dbReference>
<feature type="region of interest" description="Disordered" evidence="7">
    <location>
        <begin position="738"/>
        <end position="861"/>
    </location>
</feature>
<dbReference type="Gene3D" id="2.60.40.1280">
    <property type="match status" value="1"/>
</dbReference>
<evidence type="ECO:0000256" key="8">
    <source>
        <dbReference type="SAM" id="Phobius"/>
    </source>
</evidence>
<dbReference type="Proteomes" id="UP000235649">
    <property type="component" value="Unassembled WGS sequence"/>
</dbReference>
<keyword evidence="8" id="KW-1133">Transmembrane helix</keyword>
<evidence type="ECO:0000256" key="6">
    <source>
        <dbReference type="ARBA" id="ARBA00023088"/>
    </source>
</evidence>
<feature type="domain" description="SpaA-like prealbumin fold" evidence="10">
    <location>
        <begin position="449"/>
        <end position="532"/>
    </location>
</feature>
<evidence type="ECO:0000256" key="3">
    <source>
        <dbReference type="ARBA" id="ARBA00022512"/>
    </source>
</evidence>
<dbReference type="InterPro" id="IPR041033">
    <property type="entry name" value="SpaA_PFL_dom_1"/>
</dbReference>